<dbReference type="InterPro" id="IPR025996">
    <property type="entry name" value="MT1864/Rv1816-like_C"/>
</dbReference>
<evidence type="ECO:0000256" key="2">
    <source>
        <dbReference type="ARBA" id="ARBA00023163"/>
    </source>
</evidence>
<feature type="domain" description="HTH-type transcriptional regulator MT1864/Rv1816-like C-terminal" evidence="3">
    <location>
        <begin position="84"/>
        <end position="179"/>
    </location>
</feature>
<protein>
    <submittedName>
        <fullName evidence="4">AcrR family transcriptional regulator</fullName>
    </submittedName>
</protein>
<dbReference type="InterPro" id="IPR009057">
    <property type="entry name" value="Homeodomain-like_sf"/>
</dbReference>
<keyword evidence="2" id="KW-0804">Transcription</keyword>
<comment type="caution">
    <text evidence="4">The sequence shown here is derived from an EMBL/GenBank/DDBJ whole genome shotgun (WGS) entry which is preliminary data.</text>
</comment>
<evidence type="ECO:0000256" key="1">
    <source>
        <dbReference type="ARBA" id="ARBA00023015"/>
    </source>
</evidence>
<dbReference type="RefSeq" id="WP_209848330.1">
    <property type="nucleotide sequence ID" value="NZ_CBCRVE010000017.1"/>
</dbReference>
<dbReference type="Pfam" id="PF13305">
    <property type="entry name" value="TetR_C_33"/>
    <property type="match status" value="1"/>
</dbReference>
<accession>A0ABS4H303</accession>
<evidence type="ECO:0000313" key="4">
    <source>
        <dbReference type="EMBL" id="MBP1936901.1"/>
    </source>
</evidence>
<gene>
    <name evidence="4" type="ORF">J2Z20_001783</name>
</gene>
<dbReference type="InterPro" id="IPR036271">
    <property type="entry name" value="Tet_transcr_reg_TetR-rel_C_sf"/>
</dbReference>
<sequence>MSPRTGIDLQMVIQTAAEIADQEGFEAVTLSALAYKLNIKSPSLYNHVKGLPGLRKQLALYSIGEFYNTLSEAAIGRSNDEAIIAIGTAYIHFARKHPGLYEATFRAPDLMDPEVRTAGDRIIHLILKILQAYGLEGSAALHIVRGFRSMFHGFASLEQKGGLGMNLNRDESLNIMISTFLAGLHSRLNSAK</sequence>
<organism evidence="4 5">
    <name type="scientific">Paenibacillus sediminis</name>
    <dbReference type="NCBI Taxonomy" id="664909"/>
    <lineage>
        <taxon>Bacteria</taxon>
        <taxon>Bacillati</taxon>
        <taxon>Bacillota</taxon>
        <taxon>Bacilli</taxon>
        <taxon>Bacillales</taxon>
        <taxon>Paenibacillaceae</taxon>
        <taxon>Paenibacillus</taxon>
    </lineage>
</organism>
<dbReference type="Gene3D" id="1.10.357.10">
    <property type="entry name" value="Tetracycline Repressor, domain 2"/>
    <property type="match status" value="1"/>
</dbReference>
<dbReference type="Gene3D" id="1.10.10.60">
    <property type="entry name" value="Homeodomain-like"/>
    <property type="match status" value="1"/>
</dbReference>
<keyword evidence="1" id="KW-0805">Transcription regulation</keyword>
<name>A0ABS4H303_9BACL</name>
<reference evidence="4 5" key="1">
    <citation type="submission" date="2021-03" db="EMBL/GenBank/DDBJ databases">
        <title>Genomic Encyclopedia of Type Strains, Phase IV (KMG-IV): sequencing the most valuable type-strain genomes for metagenomic binning, comparative biology and taxonomic classification.</title>
        <authorList>
            <person name="Goeker M."/>
        </authorList>
    </citation>
    <scope>NUCLEOTIDE SEQUENCE [LARGE SCALE GENOMIC DNA]</scope>
    <source>
        <strain evidence="4 5">DSM 23491</strain>
    </source>
</reference>
<dbReference type="Proteomes" id="UP001519273">
    <property type="component" value="Unassembled WGS sequence"/>
</dbReference>
<keyword evidence="5" id="KW-1185">Reference proteome</keyword>
<dbReference type="SUPFAM" id="SSF48498">
    <property type="entry name" value="Tetracyclin repressor-like, C-terminal domain"/>
    <property type="match status" value="1"/>
</dbReference>
<dbReference type="EMBL" id="JAGGKP010000003">
    <property type="protein sequence ID" value="MBP1936901.1"/>
    <property type="molecule type" value="Genomic_DNA"/>
</dbReference>
<proteinExistence type="predicted"/>
<evidence type="ECO:0000259" key="3">
    <source>
        <dbReference type="Pfam" id="PF13305"/>
    </source>
</evidence>
<evidence type="ECO:0000313" key="5">
    <source>
        <dbReference type="Proteomes" id="UP001519273"/>
    </source>
</evidence>
<dbReference type="SUPFAM" id="SSF46689">
    <property type="entry name" value="Homeodomain-like"/>
    <property type="match status" value="1"/>
</dbReference>